<keyword evidence="5" id="KW-1185">Reference proteome</keyword>
<dbReference type="Proteomes" id="UP001485459">
    <property type="component" value="Chromosome"/>
</dbReference>
<protein>
    <submittedName>
        <fullName evidence="4">Alpha-L-arabinofuranosidase</fullName>
    </submittedName>
</protein>
<feature type="domain" description="Alpha-L-arabinofuranosidase 1 catalytic" evidence="3">
    <location>
        <begin position="123"/>
        <end position="286"/>
    </location>
</feature>
<organism evidence="4 5">
    <name type="scientific">Chitinophaga pollutisoli</name>
    <dbReference type="NCBI Taxonomy" id="3133966"/>
    <lineage>
        <taxon>Bacteria</taxon>
        <taxon>Pseudomonadati</taxon>
        <taxon>Bacteroidota</taxon>
        <taxon>Chitinophagia</taxon>
        <taxon>Chitinophagales</taxon>
        <taxon>Chitinophagaceae</taxon>
        <taxon>Chitinophaga</taxon>
    </lineage>
</organism>
<accession>A0ABZ2YQE1</accession>
<evidence type="ECO:0000256" key="1">
    <source>
        <dbReference type="SAM" id="MobiDB-lite"/>
    </source>
</evidence>
<dbReference type="PANTHER" id="PTHR43576:SF3">
    <property type="entry name" value="ALPHA-L-ARABINOFURANOSIDASE C"/>
    <property type="match status" value="1"/>
</dbReference>
<dbReference type="InterPro" id="IPR055235">
    <property type="entry name" value="ASD1_cat"/>
</dbReference>
<evidence type="ECO:0000313" key="4">
    <source>
        <dbReference type="EMBL" id="WZN41688.1"/>
    </source>
</evidence>
<evidence type="ECO:0000313" key="5">
    <source>
        <dbReference type="Proteomes" id="UP001485459"/>
    </source>
</evidence>
<proteinExistence type="predicted"/>
<evidence type="ECO:0000256" key="2">
    <source>
        <dbReference type="SAM" id="SignalP"/>
    </source>
</evidence>
<feature type="signal peptide" evidence="2">
    <location>
        <begin position="1"/>
        <end position="17"/>
    </location>
</feature>
<dbReference type="PROSITE" id="PS51257">
    <property type="entry name" value="PROKAR_LIPOPROTEIN"/>
    <property type="match status" value="1"/>
</dbReference>
<dbReference type="RefSeq" id="WP_341836536.1">
    <property type="nucleotide sequence ID" value="NZ_CP149822.1"/>
</dbReference>
<dbReference type="PANTHER" id="PTHR43576">
    <property type="entry name" value="ALPHA-L-ARABINOFURANOSIDASE C-RELATED"/>
    <property type="match status" value="1"/>
</dbReference>
<sequence length="583" mass="63200">MKKTVRGICLLSMIVCALIGCNKKSGDRVNGDGDGNGGDTTGPVVSPQDPATAATIGFFMDGWKEKTFVAPAFDEKAPPASAQVTITADASKILTKIPPTLLGNNTNIYMTQMVTEPKLLQQIQQLQPRLLRFPGGNLSSIFFWNAAPGNAPADAPPQLIDADGKTNPAGYWFGGNTDGWTMSTANYYNMLRQTGTEGVITVNYAYARYGTGPDPVAAAAHLAAEWVRHDKGRTRYWEIGNESNGTWQAGYRIDPSANRDGQPEFITGELYGRHWRVFADSMRKAAAETGHNIQIGAQLLEHDPPTWATATDKGWNAGVLKEAGASADFYIVHSYFTPYNTNSNPPEVLASAEAVSKAMMEYLRTTVQRNGGTMKPVALTEWNIFAVGSQQMVSQVAGMHAVLVIGELLKNGFGMACRWDLANAWENGNDHGLFSQGEGASGEDKWNARPAFFYLYYLQQCMGNRLVESTLPASNHNLNAYTTTFSSGHAGIALVNRAASAQTVSLNLKNFRAGERYYWYELTGGDGVSHFSRKVFVNGNGPSGIAGGPADLGRVRAFSAKTKDGLRFTLPPMSVVFIVVERQ</sequence>
<keyword evidence="2" id="KW-0732">Signal</keyword>
<dbReference type="SUPFAM" id="SSF51445">
    <property type="entry name" value="(Trans)glycosidases"/>
    <property type="match status" value="1"/>
</dbReference>
<reference evidence="5" key="1">
    <citation type="submission" date="2024-03" db="EMBL/GenBank/DDBJ databases">
        <title>Chitinophaga horti sp. nov., isolated from garden soil.</title>
        <authorList>
            <person name="Lee D.S."/>
            <person name="Han D.M."/>
            <person name="Baek J.H."/>
            <person name="Choi D.G."/>
            <person name="Jeon J.H."/>
            <person name="Jeon C.O."/>
        </authorList>
    </citation>
    <scope>NUCLEOTIDE SEQUENCE [LARGE SCALE GENOMIC DNA]</scope>
    <source>
        <strain evidence="5">GPA1</strain>
    </source>
</reference>
<evidence type="ECO:0000259" key="3">
    <source>
        <dbReference type="Pfam" id="PF22848"/>
    </source>
</evidence>
<dbReference type="Pfam" id="PF22848">
    <property type="entry name" value="ASD1_dom"/>
    <property type="match status" value="1"/>
</dbReference>
<feature type="chain" id="PRO_5047432354" evidence="2">
    <location>
        <begin position="18"/>
        <end position="583"/>
    </location>
</feature>
<name>A0ABZ2YQE1_9BACT</name>
<dbReference type="Gene3D" id="3.20.20.80">
    <property type="entry name" value="Glycosidases"/>
    <property type="match status" value="1"/>
</dbReference>
<dbReference type="EMBL" id="CP149822">
    <property type="protein sequence ID" value="WZN41688.1"/>
    <property type="molecule type" value="Genomic_DNA"/>
</dbReference>
<dbReference type="InterPro" id="IPR013780">
    <property type="entry name" value="Glyco_hydro_b"/>
</dbReference>
<feature type="region of interest" description="Disordered" evidence="1">
    <location>
        <begin position="27"/>
        <end position="47"/>
    </location>
</feature>
<dbReference type="Gene3D" id="2.60.40.1180">
    <property type="entry name" value="Golgi alpha-mannosidase II"/>
    <property type="match status" value="1"/>
</dbReference>
<dbReference type="InterPro" id="IPR017853">
    <property type="entry name" value="GH"/>
</dbReference>
<gene>
    <name evidence="4" type="ORF">WJU16_01375</name>
</gene>